<comment type="caution">
    <text evidence="2">The sequence shown here is derived from an EMBL/GenBank/DDBJ whole genome shotgun (WGS) entry which is preliminary data.</text>
</comment>
<proteinExistence type="predicted"/>
<evidence type="ECO:0000256" key="1">
    <source>
        <dbReference type="SAM" id="MobiDB-lite"/>
    </source>
</evidence>
<feature type="compositionally biased region" description="Polar residues" evidence="1">
    <location>
        <begin position="343"/>
        <end position="354"/>
    </location>
</feature>
<organism evidence="2 3">
    <name type="scientific">Cercophora scortea</name>
    <dbReference type="NCBI Taxonomy" id="314031"/>
    <lineage>
        <taxon>Eukaryota</taxon>
        <taxon>Fungi</taxon>
        <taxon>Dikarya</taxon>
        <taxon>Ascomycota</taxon>
        <taxon>Pezizomycotina</taxon>
        <taxon>Sordariomycetes</taxon>
        <taxon>Sordariomycetidae</taxon>
        <taxon>Sordariales</taxon>
        <taxon>Lasiosphaeriaceae</taxon>
        <taxon>Cercophora</taxon>
    </lineage>
</organism>
<dbReference type="Proteomes" id="UP001286456">
    <property type="component" value="Unassembled WGS sequence"/>
</dbReference>
<dbReference type="AlphaFoldDB" id="A0AAE0IE08"/>
<evidence type="ECO:0000313" key="3">
    <source>
        <dbReference type="Proteomes" id="UP001286456"/>
    </source>
</evidence>
<accession>A0AAE0IE08</accession>
<keyword evidence="3" id="KW-1185">Reference proteome</keyword>
<feature type="region of interest" description="Disordered" evidence="1">
    <location>
        <begin position="329"/>
        <end position="390"/>
    </location>
</feature>
<evidence type="ECO:0000313" key="2">
    <source>
        <dbReference type="EMBL" id="KAK3323379.1"/>
    </source>
</evidence>
<sequence>MPTQIQYRCNRSPPAFVGFDPADFRRGIDVLTIERTRAYKIRCAKCKESSPYQTPNIPARLRAASEDERKEYWKIIVKSTTDSIPQPGGNPANSNPVWTAIQEEARKAGVNCDFNNFGGPAFNWLMNLQVVHVLEIALQGLASTRPNPSPRRQSAIQHFNSQLNNEAYEVQTTEADFRYVVEAFNRGRDKVSAVPPGATLDLPRTDDDIRSAVRRIREALTTQPKDDENDNHYWRRIKKLKPLQLECFSRMFLMEAIKVHRGEIGLPSLDWDEFDVKYEAHHTWESRFSTMVGYMKEYKAVFWDVVSKAKGKQFLAKPIKAINRLTTNKKRNAQKSEAIQRGNAMTVNSPNNPFESPALPADAYSSPNPPAGPPASNSIAKSNLLGQEDL</sequence>
<reference evidence="2" key="1">
    <citation type="journal article" date="2023" name="Mol. Phylogenet. Evol.">
        <title>Genome-scale phylogeny and comparative genomics of the fungal order Sordariales.</title>
        <authorList>
            <person name="Hensen N."/>
            <person name="Bonometti L."/>
            <person name="Westerberg I."/>
            <person name="Brannstrom I.O."/>
            <person name="Guillou S."/>
            <person name="Cros-Aarteil S."/>
            <person name="Calhoun S."/>
            <person name="Haridas S."/>
            <person name="Kuo A."/>
            <person name="Mondo S."/>
            <person name="Pangilinan J."/>
            <person name="Riley R."/>
            <person name="LaButti K."/>
            <person name="Andreopoulos B."/>
            <person name="Lipzen A."/>
            <person name="Chen C."/>
            <person name="Yan M."/>
            <person name="Daum C."/>
            <person name="Ng V."/>
            <person name="Clum A."/>
            <person name="Steindorff A."/>
            <person name="Ohm R.A."/>
            <person name="Martin F."/>
            <person name="Silar P."/>
            <person name="Natvig D.O."/>
            <person name="Lalanne C."/>
            <person name="Gautier V."/>
            <person name="Ament-Velasquez S.L."/>
            <person name="Kruys A."/>
            <person name="Hutchinson M.I."/>
            <person name="Powell A.J."/>
            <person name="Barry K."/>
            <person name="Miller A.N."/>
            <person name="Grigoriev I.V."/>
            <person name="Debuchy R."/>
            <person name="Gladieux P."/>
            <person name="Hiltunen Thoren M."/>
            <person name="Johannesson H."/>
        </authorList>
    </citation>
    <scope>NUCLEOTIDE SEQUENCE</scope>
    <source>
        <strain evidence="2">SMH4131-1</strain>
    </source>
</reference>
<gene>
    <name evidence="2" type="ORF">B0T19DRAFT_401712</name>
</gene>
<protein>
    <submittedName>
        <fullName evidence="2">Uncharacterized protein</fullName>
    </submittedName>
</protein>
<name>A0AAE0IE08_9PEZI</name>
<feature type="compositionally biased region" description="Polar residues" evidence="1">
    <location>
        <begin position="379"/>
        <end position="390"/>
    </location>
</feature>
<dbReference type="EMBL" id="JAUEPO010000004">
    <property type="protein sequence ID" value="KAK3323379.1"/>
    <property type="molecule type" value="Genomic_DNA"/>
</dbReference>
<reference evidence="2" key="2">
    <citation type="submission" date="2023-06" db="EMBL/GenBank/DDBJ databases">
        <authorList>
            <consortium name="Lawrence Berkeley National Laboratory"/>
            <person name="Haridas S."/>
            <person name="Hensen N."/>
            <person name="Bonometti L."/>
            <person name="Westerberg I."/>
            <person name="Brannstrom I.O."/>
            <person name="Guillou S."/>
            <person name="Cros-Aarteil S."/>
            <person name="Calhoun S."/>
            <person name="Kuo A."/>
            <person name="Mondo S."/>
            <person name="Pangilinan J."/>
            <person name="Riley R."/>
            <person name="Labutti K."/>
            <person name="Andreopoulos B."/>
            <person name="Lipzen A."/>
            <person name="Chen C."/>
            <person name="Yanf M."/>
            <person name="Daum C."/>
            <person name="Ng V."/>
            <person name="Clum A."/>
            <person name="Steindorff A."/>
            <person name="Ohm R."/>
            <person name="Martin F."/>
            <person name="Silar P."/>
            <person name="Natvig D."/>
            <person name="Lalanne C."/>
            <person name="Gautier V."/>
            <person name="Ament-Velasquez S.L."/>
            <person name="Kruys A."/>
            <person name="Hutchinson M.I."/>
            <person name="Powell A.J."/>
            <person name="Barry K."/>
            <person name="Miller A.N."/>
            <person name="Grigoriev I.V."/>
            <person name="Debuchy R."/>
            <person name="Gladieux P."/>
            <person name="Thoren M.H."/>
            <person name="Johannesson H."/>
        </authorList>
    </citation>
    <scope>NUCLEOTIDE SEQUENCE</scope>
    <source>
        <strain evidence="2">SMH4131-1</strain>
    </source>
</reference>